<proteinExistence type="predicted"/>
<evidence type="ECO:0000313" key="4">
    <source>
        <dbReference type="EMBL" id="CAI5784004.1"/>
    </source>
</evidence>
<sequence>MGRGSCGRTRGGVMRAGVGYSESGGSGEGLKVSRAGEESFRQETSILTVLTANCVAGTQECGRTSAPNFGRLREEEKGSPVGRQDASAADKSASGRDGQVQPPSALKILQQQLDSFQALRQQTLQNVSMVQSEINHILNKNITDMKSPEFIPDNLLLTSSPINTTMPRGHQEALPLKKKLHLGNRPGASNCLQTNFNTVFGKPVTGERVPDQALSKYITVENHAPTCRNKGILPWNTDQILKRSANNFSSPSFVGLEEEERTLRREKKNRDEPKVCVAFRKYEEEEEEESLTESVSSSFKDTKDDGKKTYKHFERQNSPNVMSGKDNDSGYLSEQDLIEKGMSYEDFKPRGISELEDSDELHIKENIAQAAYDRKLQMNFLSLSKYRPTKIDQPRQQLSTNQELRKHQEFCGAVSDEYAKKVRWLETSDRESEHVCNKVMSHEDENESKPLTDVIQSLTEQNSKYQKQIKDLHDEKNSLQERLVKSEEDCKECLKEVKRLLKKCKEFQQQKSALEEKQEQLYSENQRMMSEINDLQQKDQKTQETLAFSTHEKSDLIVSLKNLEKQVSTLQEENKKLGGEVLQLTDNKGLLEKVVGENQNEMQQLKINEKTTLSNLEALIRMTQSLKDEKQSLEKALQEVLTVKEVLQKGLEEAQSGKTNTEEKLLMERKSTKIEIGVLKTNLSNMERECERMRMVVADMTDENHILKKELNSYKQEASDCRNKTRLLSEQLLLMENEIRSTENERDVLQFEARRLQKNNASLRDQVTALVDQQFKQRHNSRSQKQNDQFADPSEICEEISSYQHISLIHNSPECGKISEIRKKLEEEELYTEKKRNTTKKLYSAFSVSCTTSVFYESGFPTAVRKKYSTICSAT</sequence>
<evidence type="ECO:0000313" key="5">
    <source>
        <dbReference type="Proteomes" id="UP001178461"/>
    </source>
</evidence>
<name>A0AA35KV06_9SAUR</name>
<evidence type="ECO:0008006" key="6">
    <source>
        <dbReference type="Google" id="ProtNLM"/>
    </source>
</evidence>
<dbReference type="PANTHER" id="PTHR32083">
    <property type="entry name" value="CILIA AND FLAGELLA-ASSOCIATED PROTEIN 58-RELATED"/>
    <property type="match status" value="1"/>
</dbReference>
<protein>
    <recommendedName>
        <fullName evidence="6">Coiled-coil domain containing 110</fullName>
    </recommendedName>
</protein>
<gene>
    <name evidence="4" type="ORF">PODLI_1B016197</name>
</gene>
<keyword evidence="5" id="KW-1185">Reference proteome</keyword>
<reference evidence="4" key="1">
    <citation type="submission" date="2022-12" db="EMBL/GenBank/DDBJ databases">
        <authorList>
            <person name="Alioto T."/>
            <person name="Alioto T."/>
            <person name="Gomez Garrido J."/>
        </authorList>
    </citation>
    <scope>NUCLEOTIDE SEQUENCE</scope>
</reference>
<dbReference type="AlphaFoldDB" id="A0AA35KV06"/>
<dbReference type="Proteomes" id="UP001178461">
    <property type="component" value="Chromosome 9"/>
</dbReference>
<feature type="region of interest" description="Disordered" evidence="3">
    <location>
        <begin position="63"/>
        <end position="101"/>
    </location>
</feature>
<feature type="region of interest" description="Disordered" evidence="3">
    <location>
        <begin position="1"/>
        <end position="36"/>
    </location>
</feature>
<dbReference type="GO" id="GO:0005856">
    <property type="term" value="C:cytoskeleton"/>
    <property type="evidence" value="ECO:0007669"/>
    <property type="project" value="TreeGrafter"/>
</dbReference>
<accession>A0AA35KV06</accession>
<feature type="coiled-coil region" evidence="2">
    <location>
        <begin position="455"/>
        <end position="587"/>
    </location>
</feature>
<feature type="coiled-coil region" evidence="2">
    <location>
        <begin position="616"/>
        <end position="643"/>
    </location>
</feature>
<feature type="region of interest" description="Disordered" evidence="3">
    <location>
        <begin position="310"/>
        <end position="329"/>
    </location>
</feature>
<evidence type="ECO:0000256" key="1">
    <source>
        <dbReference type="ARBA" id="ARBA00023054"/>
    </source>
</evidence>
<evidence type="ECO:0000256" key="2">
    <source>
        <dbReference type="SAM" id="Coils"/>
    </source>
</evidence>
<keyword evidence="1 2" id="KW-0175">Coiled coil</keyword>
<dbReference type="PANTHER" id="PTHR32083:SF32">
    <property type="entry name" value="COILED-COIL DOMAIN-CONTAINING PROTEIN 110"/>
    <property type="match status" value="1"/>
</dbReference>
<evidence type="ECO:0000256" key="3">
    <source>
        <dbReference type="SAM" id="MobiDB-lite"/>
    </source>
</evidence>
<feature type="coiled-coil region" evidence="2">
    <location>
        <begin position="683"/>
        <end position="773"/>
    </location>
</feature>
<organism evidence="4 5">
    <name type="scientific">Podarcis lilfordi</name>
    <name type="common">Lilford's wall lizard</name>
    <dbReference type="NCBI Taxonomy" id="74358"/>
    <lineage>
        <taxon>Eukaryota</taxon>
        <taxon>Metazoa</taxon>
        <taxon>Chordata</taxon>
        <taxon>Craniata</taxon>
        <taxon>Vertebrata</taxon>
        <taxon>Euteleostomi</taxon>
        <taxon>Lepidosauria</taxon>
        <taxon>Squamata</taxon>
        <taxon>Bifurcata</taxon>
        <taxon>Unidentata</taxon>
        <taxon>Episquamata</taxon>
        <taxon>Laterata</taxon>
        <taxon>Lacertibaenia</taxon>
        <taxon>Lacertidae</taxon>
        <taxon>Podarcis</taxon>
    </lineage>
</organism>
<dbReference type="EMBL" id="OX395134">
    <property type="protein sequence ID" value="CAI5784004.1"/>
    <property type="molecule type" value="Genomic_DNA"/>
</dbReference>